<reference evidence="2" key="3">
    <citation type="journal article" date="2000" name="Genome Res.">
        <title>RIKEN integrated sequence analysis (RISA) system--384-format sequencing pipeline with 384 multicapillary sequencer.</title>
        <authorList>
            <person name="Shibata K."/>
            <person name="Itoh M."/>
            <person name="Aizawa K."/>
            <person name="Nagaoka S."/>
            <person name="Sasaki N."/>
            <person name="Carninci P."/>
            <person name="Konno H."/>
            <person name="Akiyama J."/>
            <person name="Nishi K."/>
            <person name="Kitsunai T."/>
            <person name="Tashiro H."/>
            <person name="Itoh M."/>
            <person name="Sumi N."/>
            <person name="Ishii Y."/>
            <person name="Nakamura S."/>
            <person name="Hazama M."/>
            <person name="Nishine T."/>
            <person name="Harada A."/>
            <person name="Yamamoto R."/>
            <person name="Matsumoto H."/>
            <person name="Sakaguchi S."/>
            <person name="Ikegami T."/>
            <person name="Kashiwagi K."/>
            <person name="Fujiwake S."/>
            <person name="Inoue K."/>
            <person name="Togawa Y."/>
            <person name="Izawa M."/>
            <person name="Ohara E."/>
            <person name="Watahiki M."/>
            <person name="Yoneda Y."/>
            <person name="Ishikawa T."/>
            <person name="Ozawa K."/>
            <person name="Tanaka T."/>
            <person name="Matsuura S."/>
            <person name="Kawai J."/>
            <person name="Okazaki Y."/>
            <person name="Muramatsu M."/>
            <person name="Inoue Y."/>
            <person name="Kira A."/>
            <person name="Hayashizaki Y."/>
        </authorList>
    </citation>
    <scope>NUCLEOTIDE SEQUENCE</scope>
    <source>
        <strain evidence="2">C57BL/6J</strain>
        <tissue evidence="2">Eyeball</tissue>
    </source>
</reference>
<reference evidence="2" key="2">
    <citation type="journal article" date="2000" name="Genome Res.">
        <title>Normalization and subtraction of cap-trapper-selected cDNAs to prepare full-length cDNA libraries for rapid discovery of new genes.</title>
        <authorList>
            <person name="Carninci P."/>
            <person name="Shibata Y."/>
            <person name="Hayatsu N."/>
            <person name="Sugahara Y."/>
            <person name="Shibata K."/>
            <person name="Itoh M."/>
            <person name="Konno H."/>
            <person name="Okazaki Y."/>
            <person name="Muramatsu M."/>
            <person name="Hayashizaki Y."/>
        </authorList>
    </citation>
    <scope>NUCLEOTIDE SEQUENCE</scope>
    <source>
        <strain evidence="2">C57BL/6J</strain>
        <tissue evidence="2">Eyeball</tissue>
    </source>
</reference>
<sequence>MKSLSGRSDGSLCCPLLPGVVWLALSAHRVHSQPRGARKGTFPRNQKQKERKTSSETAIIRHLLNLS</sequence>
<reference evidence="2" key="7">
    <citation type="journal article" date="2005" name="Science">
        <title>The Transcriptional Landscape of the Mammalian Genome.</title>
        <authorList>
            <consortium name="The FANTOM Consortium"/>
            <consortium name="Riken Genome Exploration Research Group and Genome Science Group (Genome Network Project Core Group)"/>
        </authorList>
    </citation>
    <scope>NUCLEOTIDE SEQUENCE</scope>
    <source>
        <strain evidence="2">C57BL/6J</strain>
        <tissue evidence="2">Eyeball</tissue>
    </source>
</reference>
<evidence type="ECO:0000313" key="2">
    <source>
        <dbReference type="EMBL" id="BAE22908.1"/>
    </source>
</evidence>
<proteinExistence type="evidence at transcript level"/>
<reference evidence="2" key="4">
    <citation type="journal article" date="2001" name="Nature">
        <title>Functional annotation of a full-length mouse cDNA collection.</title>
        <authorList>
            <consortium name="The RIKEN Genome Exploration Research Group Phase II Team and the FANTOM Consortium"/>
        </authorList>
    </citation>
    <scope>NUCLEOTIDE SEQUENCE</scope>
    <source>
        <strain evidence="2">C57BL/6J</strain>
        <tissue evidence="2">Eyeball</tissue>
    </source>
</reference>
<accession>Q3UWK6</accession>
<gene>
    <name evidence="3" type="primary">A930006D01Rik</name>
</gene>
<dbReference type="AGR" id="MGI:1915413"/>
<evidence type="ECO:0000256" key="1">
    <source>
        <dbReference type="SAM" id="MobiDB-lite"/>
    </source>
</evidence>
<reference evidence="2" key="6">
    <citation type="submission" date="2004-03" db="EMBL/GenBank/DDBJ databases">
        <authorList>
            <person name="Arakawa T."/>
            <person name="Carninci P."/>
            <person name="Fukuda S."/>
            <person name="Hashizume W."/>
            <person name="Hayashida K."/>
            <person name="Hori F."/>
            <person name="Iida J."/>
            <person name="Imamura K."/>
            <person name="Imotani K."/>
            <person name="Itoh M."/>
            <person name="Kanagawa S."/>
            <person name="Kawai J."/>
            <person name="Kojima M."/>
            <person name="Konno H."/>
            <person name="Murata M."/>
            <person name="Nakamura M."/>
            <person name="Ninomiya N."/>
            <person name="Nishiyori H."/>
            <person name="Nomura K."/>
            <person name="Ohno M."/>
            <person name="Sakazume N."/>
            <person name="Sano H."/>
            <person name="Sasaki D."/>
            <person name="Shibata K."/>
            <person name="Shiraki T."/>
            <person name="Tagami M."/>
            <person name="Tagami Y."/>
            <person name="Waki K."/>
            <person name="Watahiki A."/>
            <person name="Muramatsu M."/>
            <person name="Hayashizaki Y."/>
        </authorList>
    </citation>
    <scope>NUCLEOTIDE SEQUENCE</scope>
    <source>
        <strain evidence="2">C57BL/6J</strain>
        <tissue evidence="2">Eyeball</tissue>
    </source>
</reference>
<feature type="region of interest" description="Disordered" evidence="1">
    <location>
        <begin position="31"/>
        <end position="57"/>
    </location>
</feature>
<protein>
    <submittedName>
        <fullName evidence="2">Uncharacterized protein</fullName>
    </submittedName>
</protein>
<organism evidence="2">
    <name type="scientific">Mus musculus</name>
    <name type="common">Mouse</name>
    <dbReference type="NCBI Taxonomy" id="10090"/>
    <lineage>
        <taxon>Eukaryota</taxon>
        <taxon>Metazoa</taxon>
        <taxon>Chordata</taxon>
        <taxon>Craniata</taxon>
        <taxon>Vertebrata</taxon>
        <taxon>Euteleostomi</taxon>
        <taxon>Mammalia</taxon>
        <taxon>Eutheria</taxon>
        <taxon>Euarchontoglires</taxon>
        <taxon>Glires</taxon>
        <taxon>Rodentia</taxon>
        <taxon>Myomorpha</taxon>
        <taxon>Muroidea</taxon>
        <taxon>Muridae</taxon>
        <taxon>Murinae</taxon>
        <taxon>Mus</taxon>
        <taxon>Mus</taxon>
    </lineage>
</organism>
<reference evidence="2" key="1">
    <citation type="journal article" date="1999" name="Methods Enzymol.">
        <title>High-efficiency full-length cDNA cloning.</title>
        <authorList>
            <person name="Carninci P."/>
            <person name="Hayashizaki Y."/>
        </authorList>
    </citation>
    <scope>NUCLEOTIDE SEQUENCE</scope>
    <source>
        <strain evidence="2">C57BL/6J</strain>
        <tissue evidence="2">Eyeball</tissue>
    </source>
</reference>
<reference evidence="2" key="5">
    <citation type="journal article" date="2002" name="Nature">
        <title>Analysis of the mouse transcriptome based on functional annotation of 60,770 full-length cDNAs.</title>
        <authorList>
            <consortium name="The FANTOM Consortium and the RIKEN Genome Exploration Research Group Phase I and II Team"/>
        </authorList>
    </citation>
    <scope>NUCLEOTIDE SEQUENCE</scope>
    <source>
        <strain evidence="2">C57BL/6J</strain>
        <tissue evidence="2">Eyeball</tissue>
    </source>
</reference>
<evidence type="ECO:0000313" key="3">
    <source>
        <dbReference type="MGI" id="MGI:1915413"/>
    </source>
</evidence>
<dbReference type="EMBL" id="AK136274">
    <property type="protein sequence ID" value="BAE22908.1"/>
    <property type="molecule type" value="mRNA"/>
</dbReference>
<dbReference type="MGI" id="MGI:1915413">
    <property type="gene designation" value="A930006D01Rik"/>
</dbReference>
<name>Q3UWK6_MOUSE</name>
<reference evidence="2" key="8">
    <citation type="journal article" date="2005" name="Science">
        <title>Antisense Transcription in the Mammalian Transcriptome.</title>
        <authorList>
            <consortium name="RIKEN Genome Exploration Research Group and Genome Science Group (Genome Network Project Core Group) and the FANTOM Consortium"/>
        </authorList>
    </citation>
    <scope>NUCLEOTIDE SEQUENCE</scope>
    <source>
        <strain evidence="2">C57BL/6J</strain>
        <tissue evidence="2">Eyeball</tissue>
    </source>
</reference>
<dbReference type="AlphaFoldDB" id="Q3UWK6"/>